<proteinExistence type="predicted"/>
<name>A0ACC0IQV8_9ERIC</name>
<reference evidence="1 2" key="1">
    <citation type="journal article" date="2022" name="Plant J.">
        <title>Chromosome-level genome of Camellia lanceoleosa provides a valuable resource for understanding genome evolution and self-incompatibility.</title>
        <authorList>
            <person name="Gong W."/>
            <person name="Xiao S."/>
            <person name="Wang L."/>
            <person name="Liao Z."/>
            <person name="Chang Y."/>
            <person name="Mo W."/>
            <person name="Hu G."/>
            <person name="Li W."/>
            <person name="Zhao G."/>
            <person name="Zhu H."/>
            <person name="Hu X."/>
            <person name="Ji K."/>
            <person name="Xiang X."/>
            <person name="Song Q."/>
            <person name="Yuan D."/>
            <person name="Jin S."/>
            <person name="Zhang L."/>
        </authorList>
    </citation>
    <scope>NUCLEOTIDE SEQUENCE [LARGE SCALE GENOMIC DNA]</scope>
    <source>
        <strain evidence="1">SQ_2022a</strain>
    </source>
</reference>
<protein>
    <submittedName>
        <fullName evidence="1">Disease resistance protein RPM1</fullName>
    </submittedName>
</protein>
<dbReference type="Proteomes" id="UP001060215">
    <property type="component" value="Chromosome 3"/>
</dbReference>
<gene>
    <name evidence="1" type="ORF">LOK49_LG02G02089</name>
</gene>
<dbReference type="EMBL" id="CM045760">
    <property type="protein sequence ID" value="KAI8026501.1"/>
    <property type="molecule type" value="Genomic_DNA"/>
</dbReference>
<keyword evidence="2" id="KW-1185">Reference proteome</keyword>
<organism evidence="1 2">
    <name type="scientific">Camellia lanceoleosa</name>
    <dbReference type="NCBI Taxonomy" id="1840588"/>
    <lineage>
        <taxon>Eukaryota</taxon>
        <taxon>Viridiplantae</taxon>
        <taxon>Streptophyta</taxon>
        <taxon>Embryophyta</taxon>
        <taxon>Tracheophyta</taxon>
        <taxon>Spermatophyta</taxon>
        <taxon>Magnoliopsida</taxon>
        <taxon>eudicotyledons</taxon>
        <taxon>Gunneridae</taxon>
        <taxon>Pentapetalae</taxon>
        <taxon>asterids</taxon>
        <taxon>Ericales</taxon>
        <taxon>Theaceae</taxon>
        <taxon>Camellia</taxon>
    </lineage>
</organism>
<sequence length="114" mass="13131">MASPGVDLLIGRIVSALESEESLIGGVRDELNQLQQELSSMKCFLKDADRTTTQTEGEKNWVDNVRDLTYKAEIIIDEFMYHMSKQEVQGKFKRLLCQIVYAPKNLWVRHRIAT</sequence>
<evidence type="ECO:0000313" key="2">
    <source>
        <dbReference type="Proteomes" id="UP001060215"/>
    </source>
</evidence>
<accession>A0ACC0IQV8</accession>
<comment type="caution">
    <text evidence="1">The sequence shown here is derived from an EMBL/GenBank/DDBJ whole genome shotgun (WGS) entry which is preliminary data.</text>
</comment>
<evidence type="ECO:0000313" key="1">
    <source>
        <dbReference type="EMBL" id="KAI8026501.1"/>
    </source>
</evidence>